<evidence type="ECO:0000256" key="3">
    <source>
        <dbReference type="ARBA" id="ARBA00023125"/>
    </source>
</evidence>
<dbReference type="PROSITE" id="PS51898">
    <property type="entry name" value="TYR_RECOMBINASE"/>
    <property type="match status" value="1"/>
</dbReference>
<evidence type="ECO:0000256" key="1">
    <source>
        <dbReference type="ARBA" id="ARBA00008857"/>
    </source>
</evidence>
<dbReference type="Pfam" id="PF00589">
    <property type="entry name" value="Phage_integrase"/>
    <property type="match status" value="1"/>
</dbReference>
<dbReference type="PANTHER" id="PTHR30349">
    <property type="entry name" value="PHAGE INTEGRASE-RELATED"/>
    <property type="match status" value="1"/>
</dbReference>
<keyword evidence="3" id="KW-0238">DNA-binding</keyword>
<dbReference type="InterPro" id="IPR050090">
    <property type="entry name" value="Tyrosine_recombinase_XerCD"/>
</dbReference>
<dbReference type="Gene3D" id="1.10.443.10">
    <property type="entry name" value="Intergrase catalytic core"/>
    <property type="match status" value="1"/>
</dbReference>
<dbReference type="GO" id="GO:0006310">
    <property type="term" value="P:DNA recombination"/>
    <property type="evidence" value="ECO:0007669"/>
    <property type="project" value="UniProtKB-KW"/>
</dbReference>
<organism evidence="7 8">
    <name type="scientific">Paracoccus pantotrophus</name>
    <name type="common">Thiosphaera pantotropha</name>
    <dbReference type="NCBI Taxonomy" id="82367"/>
    <lineage>
        <taxon>Bacteria</taxon>
        <taxon>Pseudomonadati</taxon>
        <taxon>Pseudomonadota</taxon>
        <taxon>Alphaproteobacteria</taxon>
        <taxon>Rhodobacterales</taxon>
        <taxon>Paracoccaceae</taxon>
        <taxon>Paracoccus</taxon>
    </lineage>
</organism>
<dbReference type="InterPro" id="IPR011010">
    <property type="entry name" value="DNA_brk_join_enz"/>
</dbReference>
<dbReference type="GO" id="GO:0003677">
    <property type="term" value="F:DNA binding"/>
    <property type="evidence" value="ECO:0007669"/>
    <property type="project" value="UniProtKB-KW"/>
</dbReference>
<dbReference type="PANTHER" id="PTHR30349:SF64">
    <property type="entry name" value="PROPHAGE INTEGRASE INTD-RELATED"/>
    <property type="match status" value="1"/>
</dbReference>
<name>A0A7H9BW67_PARPN</name>
<dbReference type="RefSeq" id="WP_024844415.1">
    <property type="nucleotide sequence ID" value="NZ_CP058690.1"/>
</dbReference>
<reference evidence="7 8" key="1">
    <citation type="submission" date="2020-07" db="EMBL/GenBank/DDBJ databases">
        <title>The complete genome of Paracoccus pantotrophus ACCC 10489.</title>
        <authorList>
            <person name="Si Y."/>
        </authorList>
    </citation>
    <scope>NUCLEOTIDE SEQUENCE [LARGE SCALE GENOMIC DNA]</scope>
    <source>
        <strain evidence="7 8">ACCC10489</strain>
    </source>
</reference>
<keyword evidence="2" id="KW-0229">DNA integration</keyword>
<proteinExistence type="inferred from homology"/>
<dbReference type="Proteomes" id="UP000509322">
    <property type="component" value="Chromosome 2"/>
</dbReference>
<evidence type="ECO:0000259" key="6">
    <source>
        <dbReference type="PROSITE" id="PS51898"/>
    </source>
</evidence>
<sequence>MRRNPAGNAVKLKHVKTITKGNGRQFTYLAVPGHKLVRLPDGPKDSPEFLMAYAAALAASTPERKGRPVANGSIAAAIISYQRSADFTGMATTTQQQRRRHLSHIADTWGSARLADLRASHIEADISKLAPHPANNRRKAWRCLCTWAKKNRLIAQDPSTEVDKVATAKSDGFKPWLPEEIETFRKHWPMASPQRLAMELIYWTAARASDAVRIGPGMVSKDGWLTFRQRKTGGEVSVPFNRTLPDFALGMQDDLDALKEAIAHAPRHMTWLVTAQGKARSEKAFSSWFAGAAADAGVKGKSAHGLRKSRAMALAEAGATAHQIAAWTGHESLSEVQRYSKAADRKRILSGADQEQKLETDPTQNGNRASSA</sequence>
<accession>A0A7H9BW67</accession>
<evidence type="ECO:0000313" key="7">
    <source>
        <dbReference type="EMBL" id="QLH15026.1"/>
    </source>
</evidence>
<comment type="similarity">
    <text evidence="1">Belongs to the 'phage' integrase family.</text>
</comment>
<dbReference type="AlphaFoldDB" id="A0A7H9BW67"/>
<protein>
    <submittedName>
        <fullName evidence="7">Tyrosine-type recombinase/integrase</fullName>
    </submittedName>
</protein>
<dbReference type="GO" id="GO:0015074">
    <property type="term" value="P:DNA integration"/>
    <property type="evidence" value="ECO:0007669"/>
    <property type="project" value="UniProtKB-KW"/>
</dbReference>
<evidence type="ECO:0000313" key="8">
    <source>
        <dbReference type="Proteomes" id="UP000509322"/>
    </source>
</evidence>
<feature type="domain" description="Tyr recombinase" evidence="6">
    <location>
        <begin position="171"/>
        <end position="353"/>
    </location>
</feature>
<keyword evidence="4" id="KW-0233">DNA recombination</keyword>
<dbReference type="InterPro" id="IPR002104">
    <property type="entry name" value="Integrase_catalytic"/>
</dbReference>
<dbReference type="InterPro" id="IPR010998">
    <property type="entry name" value="Integrase_recombinase_N"/>
</dbReference>
<feature type="region of interest" description="Disordered" evidence="5">
    <location>
        <begin position="344"/>
        <end position="372"/>
    </location>
</feature>
<gene>
    <name evidence="7" type="ORF">HYQ43_12280</name>
</gene>
<dbReference type="InterPro" id="IPR013762">
    <property type="entry name" value="Integrase-like_cat_sf"/>
</dbReference>
<dbReference type="Gene3D" id="1.10.150.130">
    <property type="match status" value="1"/>
</dbReference>
<feature type="compositionally biased region" description="Polar residues" evidence="5">
    <location>
        <begin position="361"/>
        <end position="372"/>
    </location>
</feature>
<evidence type="ECO:0000256" key="4">
    <source>
        <dbReference type="ARBA" id="ARBA00023172"/>
    </source>
</evidence>
<evidence type="ECO:0000256" key="5">
    <source>
        <dbReference type="SAM" id="MobiDB-lite"/>
    </source>
</evidence>
<dbReference type="SUPFAM" id="SSF56349">
    <property type="entry name" value="DNA breaking-rejoining enzymes"/>
    <property type="match status" value="1"/>
</dbReference>
<evidence type="ECO:0000256" key="2">
    <source>
        <dbReference type="ARBA" id="ARBA00022908"/>
    </source>
</evidence>
<dbReference type="EMBL" id="CP058690">
    <property type="protein sequence ID" value="QLH15026.1"/>
    <property type="molecule type" value="Genomic_DNA"/>
</dbReference>